<dbReference type="SUPFAM" id="SSF109755">
    <property type="entry name" value="PhoU-like"/>
    <property type="match status" value="1"/>
</dbReference>
<accession>A0A6P2BT14</accession>
<dbReference type="GO" id="GO:0005737">
    <property type="term" value="C:cytoplasm"/>
    <property type="evidence" value="ECO:0007669"/>
    <property type="project" value="UniProtKB-SubCell"/>
</dbReference>
<dbReference type="InterPro" id="IPR038078">
    <property type="entry name" value="PhoU-like_sf"/>
</dbReference>
<dbReference type="RefSeq" id="WP_145858171.1">
    <property type="nucleotide sequence ID" value="NZ_RPFW01000006.1"/>
</dbReference>
<evidence type="ECO:0000259" key="7">
    <source>
        <dbReference type="Pfam" id="PF01895"/>
    </source>
</evidence>
<name>A0A6P2BT14_9ACTN</name>
<dbReference type="PANTHER" id="PTHR42930:SF3">
    <property type="entry name" value="PHOSPHATE-SPECIFIC TRANSPORT SYSTEM ACCESSORY PROTEIN PHOU"/>
    <property type="match status" value="1"/>
</dbReference>
<dbReference type="OrthoDB" id="9814256at2"/>
<gene>
    <name evidence="8" type="primary">phoU</name>
    <name evidence="8" type="ORF">EAS64_28825</name>
</gene>
<keyword evidence="9" id="KW-1185">Reference proteome</keyword>
<evidence type="ECO:0000256" key="6">
    <source>
        <dbReference type="ARBA" id="ARBA00022592"/>
    </source>
</evidence>
<proteinExistence type="inferred from homology"/>
<evidence type="ECO:0000313" key="8">
    <source>
        <dbReference type="EMBL" id="TVZ01511.1"/>
    </source>
</evidence>
<organism evidence="8 9">
    <name type="scientific">Trebonia kvetii</name>
    <dbReference type="NCBI Taxonomy" id="2480626"/>
    <lineage>
        <taxon>Bacteria</taxon>
        <taxon>Bacillati</taxon>
        <taxon>Actinomycetota</taxon>
        <taxon>Actinomycetes</taxon>
        <taxon>Streptosporangiales</taxon>
        <taxon>Treboniaceae</taxon>
        <taxon>Trebonia</taxon>
    </lineage>
</organism>
<evidence type="ECO:0000313" key="9">
    <source>
        <dbReference type="Proteomes" id="UP000460272"/>
    </source>
</evidence>
<evidence type="ECO:0000256" key="2">
    <source>
        <dbReference type="ARBA" id="ARBA00008107"/>
    </source>
</evidence>
<comment type="caution">
    <text evidence="8">The sequence shown here is derived from an EMBL/GenBank/DDBJ whole genome shotgun (WGS) entry which is preliminary data.</text>
</comment>
<dbReference type="Proteomes" id="UP000460272">
    <property type="component" value="Unassembled WGS sequence"/>
</dbReference>
<feature type="domain" description="PhoU" evidence="7">
    <location>
        <begin position="20"/>
        <end position="105"/>
    </location>
</feature>
<dbReference type="InterPro" id="IPR026022">
    <property type="entry name" value="PhoU_dom"/>
</dbReference>
<dbReference type="FunFam" id="1.20.58.220:FF:000004">
    <property type="entry name" value="Phosphate-specific transport system accessory protein PhoU"/>
    <property type="match status" value="1"/>
</dbReference>
<protein>
    <submittedName>
        <fullName evidence="8">Phosphate signaling complex protein PhoU</fullName>
    </submittedName>
</protein>
<dbReference type="GO" id="GO:0006817">
    <property type="term" value="P:phosphate ion transport"/>
    <property type="evidence" value="ECO:0007669"/>
    <property type="project" value="UniProtKB-KW"/>
</dbReference>
<dbReference type="AlphaFoldDB" id="A0A6P2BT14"/>
<reference evidence="8 9" key="1">
    <citation type="submission" date="2018-11" db="EMBL/GenBank/DDBJ databases">
        <title>Trebonia kvetii gen.nov., sp.nov., a novel acidophilic actinobacterium, and proposal of the new actinobacterial family Treboniaceae fam. nov.</title>
        <authorList>
            <person name="Rapoport D."/>
            <person name="Sagova-Mareckova M."/>
            <person name="Sedlacek I."/>
            <person name="Provaznik J."/>
            <person name="Kralova S."/>
            <person name="Pavlinic D."/>
            <person name="Benes V."/>
            <person name="Kopecky J."/>
        </authorList>
    </citation>
    <scope>NUCLEOTIDE SEQUENCE [LARGE SCALE GENOMIC DNA]</scope>
    <source>
        <strain evidence="8 9">15Tr583</strain>
    </source>
</reference>
<dbReference type="GO" id="GO:0030643">
    <property type="term" value="P:intracellular phosphate ion homeostasis"/>
    <property type="evidence" value="ECO:0007669"/>
    <property type="project" value="InterPro"/>
</dbReference>
<keyword evidence="5" id="KW-0963">Cytoplasm</keyword>
<feature type="domain" description="PhoU" evidence="7">
    <location>
        <begin position="123"/>
        <end position="204"/>
    </location>
</feature>
<evidence type="ECO:0000256" key="5">
    <source>
        <dbReference type="ARBA" id="ARBA00022490"/>
    </source>
</evidence>
<comment type="similarity">
    <text evidence="2">Belongs to the PhoU family.</text>
</comment>
<dbReference type="InterPro" id="IPR028366">
    <property type="entry name" value="PhoU"/>
</dbReference>
<dbReference type="EMBL" id="RPFW01000006">
    <property type="protein sequence ID" value="TVZ01511.1"/>
    <property type="molecule type" value="Genomic_DNA"/>
</dbReference>
<dbReference type="PANTHER" id="PTHR42930">
    <property type="entry name" value="PHOSPHATE-SPECIFIC TRANSPORT SYSTEM ACCESSORY PROTEIN PHOU"/>
    <property type="match status" value="1"/>
</dbReference>
<evidence type="ECO:0000256" key="1">
    <source>
        <dbReference type="ARBA" id="ARBA00004496"/>
    </source>
</evidence>
<keyword evidence="6" id="KW-0592">Phosphate transport</keyword>
<dbReference type="Pfam" id="PF01895">
    <property type="entry name" value="PhoU"/>
    <property type="match status" value="2"/>
</dbReference>
<keyword evidence="4" id="KW-0813">Transport</keyword>
<comment type="subunit">
    <text evidence="3">Homodimer.</text>
</comment>
<sequence length="217" mass="23833">MSEHRQEFDNELEAIESKVIELFAMVAEGLPTATQALLNSDNEGYALLAERDRIIDALYVETEGLANREIVLQAPVASDLRFLLSVLRIVPELERSHDLVVHIAASASHFLGVDLSPRARGLVQRMSDLAADMWRKAADSWYQRDRTAAVAIAELDEGMDELHASLIAELASGGTAVPVAMEMALVARDYERLGAHAVNIARRVVYLAGSFPDRPQA</sequence>
<comment type="subcellular location">
    <subcellularLocation>
        <location evidence="1">Cytoplasm</location>
    </subcellularLocation>
</comment>
<dbReference type="Gene3D" id="1.20.58.220">
    <property type="entry name" value="Phosphate transport system protein phou homolog 2, domain 2"/>
    <property type="match status" value="1"/>
</dbReference>
<dbReference type="NCBIfam" id="TIGR02135">
    <property type="entry name" value="phoU_full"/>
    <property type="match status" value="1"/>
</dbReference>
<evidence type="ECO:0000256" key="4">
    <source>
        <dbReference type="ARBA" id="ARBA00022448"/>
    </source>
</evidence>
<dbReference type="GO" id="GO:0045936">
    <property type="term" value="P:negative regulation of phosphate metabolic process"/>
    <property type="evidence" value="ECO:0007669"/>
    <property type="project" value="InterPro"/>
</dbReference>
<evidence type="ECO:0000256" key="3">
    <source>
        <dbReference type="ARBA" id="ARBA00011738"/>
    </source>
</evidence>